<keyword evidence="5" id="KW-1185">Reference proteome</keyword>
<dbReference type="InterPro" id="IPR051468">
    <property type="entry name" value="Fungal_SecMetab_SDRs"/>
</dbReference>
<dbReference type="InterPro" id="IPR002347">
    <property type="entry name" value="SDR_fam"/>
</dbReference>
<dbReference type="GO" id="GO:0005737">
    <property type="term" value="C:cytoplasm"/>
    <property type="evidence" value="ECO:0007669"/>
    <property type="project" value="TreeGrafter"/>
</dbReference>
<protein>
    <submittedName>
        <fullName evidence="4">Uncharacterized protein</fullName>
    </submittedName>
</protein>
<dbReference type="PRINTS" id="PR00081">
    <property type="entry name" value="GDHRDH"/>
</dbReference>
<dbReference type="EMBL" id="CAJPDS010000066">
    <property type="protein sequence ID" value="CAF9933192.1"/>
    <property type="molecule type" value="Genomic_DNA"/>
</dbReference>
<dbReference type="AlphaFoldDB" id="A0A8H3FY71"/>
<accession>A0A8H3FY71</accession>
<comment type="caution">
    <text evidence="4">The sequence shown here is derived from an EMBL/GenBank/DDBJ whole genome shotgun (WGS) entry which is preliminary data.</text>
</comment>
<dbReference type="Pfam" id="PF00106">
    <property type="entry name" value="adh_short"/>
    <property type="match status" value="1"/>
</dbReference>
<dbReference type="GO" id="GO:0016491">
    <property type="term" value="F:oxidoreductase activity"/>
    <property type="evidence" value="ECO:0007669"/>
    <property type="project" value="UniProtKB-KW"/>
</dbReference>
<evidence type="ECO:0000313" key="4">
    <source>
        <dbReference type="EMBL" id="CAF9933192.1"/>
    </source>
</evidence>
<proteinExistence type="inferred from homology"/>
<evidence type="ECO:0000313" key="5">
    <source>
        <dbReference type="Proteomes" id="UP000664521"/>
    </source>
</evidence>
<comment type="similarity">
    <text evidence="1">Belongs to the short-chain dehydrogenases/reductases (SDR) family.</text>
</comment>
<keyword evidence="3" id="KW-0560">Oxidoreductase</keyword>
<dbReference type="OrthoDB" id="9876299at2759"/>
<evidence type="ECO:0000256" key="2">
    <source>
        <dbReference type="ARBA" id="ARBA00022857"/>
    </source>
</evidence>
<evidence type="ECO:0000256" key="1">
    <source>
        <dbReference type="ARBA" id="ARBA00006484"/>
    </source>
</evidence>
<sequence length="247" mass="26821">MSSTIVLITGGNRGLGQGLVKKFLELPNHTVIALNRDPSNPSSQALSSLPKGKDTTLIVIKYDASIEQDAFSAIQELQQKHAISYLDIVVPNAGFVRGHPLVKDVKRSDILDLFETNALGPVSLYQATRDLLQKSTKKPIFAPVGSGAGALGRQPPIPNASYGASKSVLFWYGVRIHAEDEWLNTFVLDPGFVQTDMGNKGAKAFGMEEAPVRVEDSVGGMFRVLTEGSRERYGGKCVLYTGEVQEW</sequence>
<keyword evidence="2" id="KW-0521">NADP</keyword>
<dbReference type="PANTHER" id="PTHR43544:SF7">
    <property type="entry name" value="NADB-LER2"/>
    <property type="match status" value="1"/>
</dbReference>
<evidence type="ECO:0000256" key="3">
    <source>
        <dbReference type="ARBA" id="ARBA00023002"/>
    </source>
</evidence>
<reference evidence="4" key="1">
    <citation type="submission" date="2021-03" db="EMBL/GenBank/DDBJ databases">
        <authorList>
            <person name="Tagirdzhanova G."/>
        </authorList>
    </citation>
    <scope>NUCLEOTIDE SEQUENCE</scope>
</reference>
<name>A0A8H3FY71_9LECA</name>
<dbReference type="Gene3D" id="3.40.50.720">
    <property type="entry name" value="NAD(P)-binding Rossmann-like Domain"/>
    <property type="match status" value="1"/>
</dbReference>
<dbReference type="SUPFAM" id="SSF51735">
    <property type="entry name" value="NAD(P)-binding Rossmann-fold domains"/>
    <property type="match status" value="1"/>
</dbReference>
<dbReference type="PANTHER" id="PTHR43544">
    <property type="entry name" value="SHORT-CHAIN DEHYDROGENASE/REDUCTASE"/>
    <property type="match status" value="1"/>
</dbReference>
<dbReference type="InterPro" id="IPR036291">
    <property type="entry name" value="NAD(P)-bd_dom_sf"/>
</dbReference>
<dbReference type="Proteomes" id="UP000664521">
    <property type="component" value="Unassembled WGS sequence"/>
</dbReference>
<organism evidence="4 5">
    <name type="scientific">Heterodermia speciosa</name>
    <dbReference type="NCBI Taxonomy" id="116794"/>
    <lineage>
        <taxon>Eukaryota</taxon>
        <taxon>Fungi</taxon>
        <taxon>Dikarya</taxon>
        <taxon>Ascomycota</taxon>
        <taxon>Pezizomycotina</taxon>
        <taxon>Lecanoromycetes</taxon>
        <taxon>OSLEUM clade</taxon>
        <taxon>Lecanoromycetidae</taxon>
        <taxon>Caliciales</taxon>
        <taxon>Physciaceae</taxon>
        <taxon>Heterodermia</taxon>
    </lineage>
</organism>
<gene>
    <name evidence="4" type="ORF">HETSPECPRED_008566</name>
</gene>